<dbReference type="EMBL" id="JARJCM010000307">
    <property type="protein sequence ID" value="KAJ7019098.1"/>
    <property type="molecule type" value="Genomic_DNA"/>
</dbReference>
<keyword evidence="2" id="KW-1185">Reference proteome</keyword>
<name>A0AAD6S261_9AGAR</name>
<gene>
    <name evidence="1" type="ORF">C8F04DRAFT_1276682</name>
</gene>
<reference evidence="1" key="1">
    <citation type="submission" date="2023-03" db="EMBL/GenBank/DDBJ databases">
        <title>Massive genome expansion in bonnet fungi (Mycena s.s.) driven by repeated elements and novel gene families across ecological guilds.</title>
        <authorList>
            <consortium name="Lawrence Berkeley National Laboratory"/>
            <person name="Harder C.B."/>
            <person name="Miyauchi S."/>
            <person name="Viragh M."/>
            <person name="Kuo A."/>
            <person name="Thoen E."/>
            <person name="Andreopoulos B."/>
            <person name="Lu D."/>
            <person name="Skrede I."/>
            <person name="Drula E."/>
            <person name="Henrissat B."/>
            <person name="Morin E."/>
            <person name="Kohler A."/>
            <person name="Barry K."/>
            <person name="LaButti K."/>
            <person name="Morin E."/>
            <person name="Salamov A."/>
            <person name="Lipzen A."/>
            <person name="Mereny Z."/>
            <person name="Hegedus B."/>
            <person name="Baldrian P."/>
            <person name="Stursova M."/>
            <person name="Weitz H."/>
            <person name="Taylor A."/>
            <person name="Grigoriev I.V."/>
            <person name="Nagy L.G."/>
            <person name="Martin F."/>
            <person name="Kauserud H."/>
        </authorList>
    </citation>
    <scope>NUCLEOTIDE SEQUENCE</scope>
    <source>
        <strain evidence="1">CBHHK200</strain>
    </source>
</reference>
<comment type="caution">
    <text evidence="1">The sequence shown here is derived from an EMBL/GenBank/DDBJ whole genome shotgun (WGS) entry which is preliminary data.</text>
</comment>
<dbReference type="AlphaFoldDB" id="A0AAD6S261"/>
<sequence>MNNAVDEGTNFVFTMNVNGLSQEEFLSNFWTRVGRLSARSHLSNKRWVGAPELKEWSEANPQPCGRCSISKKPRTCRIEHDHPSCQTCRKLKLSCDRRARYVFDNTKDEFFQDFEEFLKVFSCKPPTTLRAGKKAESRMRRKVIEALTPTSASGPSKPKVEPVSLCVSCLQTFVHATSQTRTRDSSETDSSCAVSSIINQEDLQEITGELLTAKKQILATRGKLLDRLAQAGVADTQNAHRHVIRKLIQSSEHYESANMDLGLFL</sequence>
<evidence type="ECO:0000313" key="1">
    <source>
        <dbReference type="EMBL" id="KAJ7019098.1"/>
    </source>
</evidence>
<accession>A0AAD6S261</accession>
<organism evidence="1 2">
    <name type="scientific">Mycena alexandri</name>
    <dbReference type="NCBI Taxonomy" id="1745969"/>
    <lineage>
        <taxon>Eukaryota</taxon>
        <taxon>Fungi</taxon>
        <taxon>Dikarya</taxon>
        <taxon>Basidiomycota</taxon>
        <taxon>Agaricomycotina</taxon>
        <taxon>Agaricomycetes</taxon>
        <taxon>Agaricomycetidae</taxon>
        <taxon>Agaricales</taxon>
        <taxon>Marasmiineae</taxon>
        <taxon>Mycenaceae</taxon>
        <taxon>Mycena</taxon>
    </lineage>
</organism>
<protein>
    <submittedName>
        <fullName evidence="1">Uncharacterized protein</fullName>
    </submittedName>
</protein>
<proteinExistence type="predicted"/>
<dbReference type="Proteomes" id="UP001218188">
    <property type="component" value="Unassembled WGS sequence"/>
</dbReference>
<evidence type="ECO:0000313" key="2">
    <source>
        <dbReference type="Proteomes" id="UP001218188"/>
    </source>
</evidence>